<name>A0A6A4GGP7_9AGAR</name>
<dbReference type="InterPro" id="IPR038625">
    <property type="entry name" value="R_equi_Vir_sf"/>
</dbReference>
<dbReference type="Gene3D" id="2.40.128.480">
    <property type="entry name" value="Rhodococcus equi virulence-associated protein"/>
    <property type="match status" value="1"/>
</dbReference>
<evidence type="ECO:0000256" key="1">
    <source>
        <dbReference type="SAM" id="MobiDB-lite"/>
    </source>
</evidence>
<organism evidence="2 3">
    <name type="scientific">Gymnopus androsaceus JB14</name>
    <dbReference type="NCBI Taxonomy" id="1447944"/>
    <lineage>
        <taxon>Eukaryota</taxon>
        <taxon>Fungi</taxon>
        <taxon>Dikarya</taxon>
        <taxon>Basidiomycota</taxon>
        <taxon>Agaricomycotina</taxon>
        <taxon>Agaricomycetes</taxon>
        <taxon>Agaricomycetidae</taxon>
        <taxon>Agaricales</taxon>
        <taxon>Marasmiineae</taxon>
        <taxon>Omphalotaceae</taxon>
        <taxon>Gymnopus</taxon>
    </lineage>
</organism>
<dbReference type="AlphaFoldDB" id="A0A6A4GGP7"/>
<protein>
    <submittedName>
        <fullName evidence="2">Uncharacterized protein</fullName>
    </submittedName>
</protein>
<dbReference type="Proteomes" id="UP000799118">
    <property type="component" value="Unassembled WGS sequence"/>
</dbReference>
<gene>
    <name evidence="2" type="ORF">BT96DRAFT_1008054</name>
</gene>
<proteinExistence type="predicted"/>
<dbReference type="EMBL" id="ML770141">
    <property type="protein sequence ID" value="KAE9384465.1"/>
    <property type="molecule type" value="Genomic_DNA"/>
</dbReference>
<reference evidence="2" key="1">
    <citation type="journal article" date="2019" name="Environ. Microbiol.">
        <title>Fungal ecological strategies reflected in gene transcription - a case study of two litter decomposers.</title>
        <authorList>
            <person name="Barbi F."/>
            <person name="Kohler A."/>
            <person name="Barry K."/>
            <person name="Baskaran P."/>
            <person name="Daum C."/>
            <person name="Fauchery L."/>
            <person name="Ihrmark K."/>
            <person name="Kuo A."/>
            <person name="LaButti K."/>
            <person name="Lipzen A."/>
            <person name="Morin E."/>
            <person name="Grigoriev I.V."/>
            <person name="Henrissat B."/>
            <person name="Lindahl B."/>
            <person name="Martin F."/>
        </authorList>
    </citation>
    <scope>NUCLEOTIDE SEQUENCE</scope>
    <source>
        <strain evidence="2">JB14</strain>
    </source>
</reference>
<dbReference type="Pfam" id="PF05526">
    <property type="entry name" value="R_equi_Vir"/>
    <property type="match status" value="1"/>
</dbReference>
<sequence>MSDTYNHQLNTTENTIENSAKEGGKADEVLRTQLHALVSASPDHDADIVVPKLVNELGGFANSTDASFSLASLILYVECVLTAKDIHKLYNGKLGESVSIGGVSWGKLFYDNLSDLSGGCDVNINATAVLTNVNFIRSGKLLATYAGSGVGTVVGTYGGSGSWSDN</sequence>
<feature type="compositionally biased region" description="Polar residues" evidence="1">
    <location>
        <begin position="1"/>
        <end position="18"/>
    </location>
</feature>
<feature type="region of interest" description="Disordered" evidence="1">
    <location>
        <begin position="1"/>
        <end position="24"/>
    </location>
</feature>
<keyword evidence="3" id="KW-1185">Reference proteome</keyword>
<dbReference type="InterPro" id="IPR008810">
    <property type="entry name" value="R_equi_Vir"/>
</dbReference>
<accession>A0A6A4GGP7</accession>
<dbReference type="OrthoDB" id="3339134at2759"/>
<evidence type="ECO:0000313" key="3">
    <source>
        <dbReference type="Proteomes" id="UP000799118"/>
    </source>
</evidence>
<evidence type="ECO:0000313" key="2">
    <source>
        <dbReference type="EMBL" id="KAE9384465.1"/>
    </source>
</evidence>